<dbReference type="Proteomes" id="UP000674234">
    <property type="component" value="Unassembled WGS sequence"/>
</dbReference>
<reference evidence="1" key="1">
    <citation type="submission" date="2021-02" db="EMBL/GenBank/DDBJ databases">
        <title>Draft genome sequence of Microbispora sp. RL4-1S isolated from rice leaves in Thailand.</title>
        <authorList>
            <person name="Muangham S."/>
            <person name="Duangmal K."/>
        </authorList>
    </citation>
    <scope>NUCLEOTIDE SEQUENCE</scope>
    <source>
        <strain evidence="1">RL4-1S</strain>
    </source>
</reference>
<evidence type="ECO:0000313" key="1">
    <source>
        <dbReference type="EMBL" id="MBP2703526.1"/>
    </source>
</evidence>
<evidence type="ECO:0000313" key="2">
    <source>
        <dbReference type="Proteomes" id="UP000674234"/>
    </source>
</evidence>
<keyword evidence="2" id="KW-1185">Reference proteome</keyword>
<gene>
    <name evidence="1" type="ORF">JOL79_06900</name>
</gene>
<name>A0A941AGZ9_9ACTN</name>
<comment type="caution">
    <text evidence="1">The sequence shown here is derived from an EMBL/GenBank/DDBJ whole genome shotgun (WGS) entry which is preliminary data.</text>
</comment>
<proteinExistence type="predicted"/>
<dbReference type="RefSeq" id="WP_210154837.1">
    <property type="nucleotide sequence ID" value="NZ_JAFCNB010000003.1"/>
</dbReference>
<organism evidence="1 2">
    <name type="scientific">Microbispora oryzae</name>
    <dbReference type="NCBI Taxonomy" id="2806554"/>
    <lineage>
        <taxon>Bacteria</taxon>
        <taxon>Bacillati</taxon>
        <taxon>Actinomycetota</taxon>
        <taxon>Actinomycetes</taxon>
        <taxon>Streptosporangiales</taxon>
        <taxon>Streptosporangiaceae</taxon>
        <taxon>Microbispora</taxon>
    </lineage>
</organism>
<accession>A0A941AGZ9</accession>
<dbReference type="AlphaFoldDB" id="A0A941AGZ9"/>
<sequence>MTQPPDGADVVTMQTRALHLNDDLPLLYLALCPTTDPHMAEGLPLVCHTYGLPPFNAAAAQRDGHGIIAPAAAGWQIRLTDDGQQVPRLAVDWPAMSEPLVFDVRMTTPPGWTPDVIRLGRAAVMVGPALDWDALTITYAEGDALMPASRLLDALAGRYAACGVMPVVRA</sequence>
<dbReference type="EMBL" id="JAFCNB010000003">
    <property type="protein sequence ID" value="MBP2703526.1"/>
    <property type="molecule type" value="Genomic_DNA"/>
</dbReference>
<protein>
    <submittedName>
        <fullName evidence="1">Uncharacterized protein</fullName>
    </submittedName>
</protein>